<reference evidence="2 3" key="1">
    <citation type="submission" date="2020-08" db="EMBL/GenBank/DDBJ databases">
        <title>A Genomic Blueprint of the Chicken Gut Microbiome.</title>
        <authorList>
            <person name="Gilroy R."/>
            <person name="Ravi A."/>
            <person name="Getino M."/>
            <person name="Pursley I."/>
            <person name="Horton D.L."/>
            <person name="Alikhan N.-F."/>
            <person name="Baker D."/>
            <person name="Gharbi K."/>
            <person name="Hall N."/>
            <person name="Watson M."/>
            <person name="Adriaenssens E.M."/>
            <person name="Foster-Nyarko E."/>
            <person name="Jarju S."/>
            <person name="Secka A."/>
            <person name="Antonio M."/>
            <person name="Oren A."/>
            <person name="Chaudhuri R."/>
            <person name="La Ragione R.M."/>
            <person name="Hildebrand F."/>
            <person name="Pallen M.J."/>
        </authorList>
    </citation>
    <scope>NUCLEOTIDE SEQUENCE [LARGE SCALE GENOMIC DNA]</scope>
    <source>
        <strain evidence="2 3">Sa1BUA2</strain>
    </source>
</reference>
<comment type="caution">
    <text evidence="2">The sequence shown here is derived from an EMBL/GenBank/DDBJ whole genome shotgun (WGS) entry which is preliminary data.</text>
</comment>
<name>A0ABR8VNU0_9BACI</name>
<dbReference type="Pfam" id="PF05133">
    <property type="entry name" value="SPP1_portal"/>
    <property type="match status" value="1"/>
</dbReference>
<evidence type="ECO:0000313" key="2">
    <source>
        <dbReference type="EMBL" id="MBD8006417.1"/>
    </source>
</evidence>
<dbReference type="Proteomes" id="UP000648182">
    <property type="component" value="Unassembled WGS sequence"/>
</dbReference>
<keyword evidence="3" id="KW-1185">Reference proteome</keyword>
<dbReference type="RefSeq" id="WP_191814232.1">
    <property type="nucleotide sequence ID" value="NZ_JACSPV010000030.1"/>
</dbReference>
<evidence type="ECO:0000256" key="1">
    <source>
        <dbReference type="SAM" id="MobiDB-lite"/>
    </source>
</evidence>
<feature type="compositionally biased region" description="Basic and acidic residues" evidence="1">
    <location>
        <begin position="439"/>
        <end position="455"/>
    </location>
</feature>
<gene>
    <name evidence="2" type="ORF">H9631_15150</name>
</gene>
<dbReference type="InterPro" id="IPR021145">
    <property type="entry name" value="Portal_protein_SPP1_Gp6-like"/>
</dbReference>
<dbReference type="EMBL" id="JACSPV010000030">
    <property type="protein sequence ID" value="MBD8006417.1"/>
    <property type="molecule type" value="Genomic_DNA"/>
</dbReference>
<sequence length="455" mass="51909">MTDKLQQYIKDKYDGASDWFVEEVQSVSNQQRVQDVISKKKYLNGEHKILQRQPYKYNGKVVEPRRIVLQYAKTLLNFQKSYLLANKITLTGNEEVVRALNNVNRKGKYDRVNMSILGSVLKYGNMAEYIYVEDGVIKSKLIDPSECYPVYDHENNLIALIQAYMCDGVEYYTVYEKDTVSEYNNAGGTLRMTGRFHNLSGLPIVYKSDNELSNTEGRSELDDWIEILDNMEDLISKYTDSFYRFMNPVPVVIGLDLKGEGLPSDVVGAGIRLDDGGEFRFEGNGLDYKSFETVYKTLLQELLDISQVPAVSMNKTDVSNLSEFSIRLLYSLADVKASINEQYMRDGIEQRHDVIRRLLGYQGVKFTDEQWDSLNMVFQYNTPSNNTEIISNLKELREMGGISLESLLEQSPYTTDIASELQRLGSEKVIAGNDLGNSESRKVETESESKSENVL</sequence>
<evidence type="ECO:0000313" key="3">
    <source>
        <dbReference type="Proteomes" id="UP000648182"/>
    </source>
</evidence>
<protein>
    <submittedName>
        <fullName evidence="2">Phage portal protein</fullName>
    </submittedName>
</protein>
<accession>A0ABR8VNU0</accession>
<organism evidence="2 3">
    <name type="scientific">Bacillus norwichensis</name>
    <dbReference type="NCBI Taxonomy" id="2762217"/>
    <lineage>
        <taxon>Bacteria</taxon>
        <taxon>Bacillati</taxon>
        <taxon>Bacillota</taxon>
        <taxon>Bacilli</taxon>
        <taxon>Bacillales</taxon>
        <taxon>Bacillaceae</taxon>
        <taxon>Bacillus</taxon>
    </lineage>
</organism>
<proteinExistence type="predicted"/>
<feature type="region of interest" description="Disordered" evidence="1">
    <location>
        <begin position="432"/>
        <end position="455"/>
    </location>
</feature>